<accession>A0A1Y2GC26</accession>
<organism evidence="1 2">
    <name type="scientific">Lobosporangium transversale</name>
    <dbReference type="NCBI Taxonomy" id="64571"/>
    <lineage>
        <taxon>Eukaryota</taxon>
        <taxon>Fungi</taxon>
        <taxon>Fungi incertae sedis</taxon>
        <taxon>Mucoromycota</taxon>
        <taxon>Mortierellomycotina</taxon>
        <taxon>Mortierellomycetes</taxon>
        <taxon>Mortierellales</taxon>
        <taxon>Mortierellaceae</taxon>
        <taxon>Lobosporangium</taxon>
    </lineage>
</organism>
<dbReference type="EMBL" id="MCFF01000045">
    <property type="protein sequence ID" value="ORZ06602.1"/>
    <property type="molecule type" value="Genomic_DNA"/>
</dbReference>
<name>A0A1Y2GC26_9FUNG</name>
<keyword evidence="2" id="KW-1185">Reference proteome</keyword>
<reference evidence="1 2" key="1">
    <citation type="submission" date="2016-07" db="EMBL/GenBank/DDBJ databases">
        <title>Pervasive Adenine N6-methylation of Active Genes in Fungi.</title>
        <authorList>
            <consortium name="DOE Joint Genome Institute"/>
            <person name="Mondo S.J."/>
            <person name="Dannebaum R.O."/>
            <person name="Kuo R.C."/>
            <person name="Labutti K."/>
            <person name="Haridas S."/>
            <person name="Kuo A."/>
            <person name="Salamov A."/>
            <person name="Ahrendt S.R."/>
            <person name="Lipzen A."/>
            <person name="Sullivan W."/>
            <person name="Andreopoulos W.B."/>
            <person name="Clum A."/>
            <person name="Lindquist E."/>
            <person name="Daum C."/>
            <person name="Ramamoorthy G.K."/>
            <person name="Gryganskyi A."/>
            <person name="Culley D."/>
            <person name="Magnuson J.K."/>
            <person name="James T.Y."/>
            <person name="O'Malley M.A."/>
            <person name="Stajich J.E."/>
            <person name="Spatafora J.W."/>
            <person name="Visel A."/>
            <person name="Grigoriev I.V."/>
        </authorList>
    </citation>
    <scope>NUCLEOTIDE SEQUENCE [LARGE SCALE GENOMIC DNA]</scope>
    <source>
        <strain evidence="1 2">NRRL 3116</strain>
    </source>
</reference>
<proteinExistence type="predicted"/>
<protein>
    <submittedName>
        <fullName evidence="1">Uncharacterized protein</fullName>
    </submittedName>
</protein>
<dbReference type="GeneID" id="33568678"/>
<evidence type="ECO:0000313" key="2">
    <source>
        <dbReference type="Proteomes" id="UP000193648"/>
    </source>
</evidence>
<dbReference type="AlphaFoldDB" id="A0A1Y2GC26"/>
<dbReference type="RefSeq" id="XP_021877645.1">
    <property type="nucleotide sequence ID" value="XM_022026835.1"/>
</dbReference>
<sequence length="168" mass="18759">MRREVYRVKGHLAIYSGFLTSVIKNGNLLFQRNSSGFGTGIQQFKIILFTSDRLHQGLAANVEHLGNSSISSSDASGTLIHAEKAHRNQCRFPGVLTVRVHRRVERFGRPITDNGAVPFLVQDRIRAIDPNVGSRIVFVIKGSQLQYFPRRGEISRSAAKAVRPSLFE</sequence>
<evidence type="ECO:0000313" key="1">
    <source>
        <dbReference type="EMBL" id="ORZ06602.1"/>
    </source>
</evidence>
<dbReference type="InParanoid" id="A0A1Y2GC26"/>
<gene>
    <name evidence="1" type="ORF">BCR41DRAFT_374015</name>
</gene>
<comment type="caution">
    <text evidence="1">The sequence shown here is derived from an EMBL/GenBank/DDBJ whole genome shotgun (WGS) entry which is preliminary data.</text>
</comment>
<dbReference type="Proteomes" id="UP000193648">
    <property type="component" value="Unassembled WGS sequence"/>
</dbReference>